<dbReference type="GO" id="GO:0003677">
    <property type="term" value="F:DNA binding"/>
    <property type="evidence" value="ECO:0007669"/>
    <property type="project" value="InterPro"/>
</dbReference>
<sequence>MKRIIWNIRGLGSRRKMPDIIILQETKTASIDKKLEASVWGSRFKEWVFAPAQGRSGGIVVIWNIKHILVVESLVGAFSVSIKIRASTSLEWWLLGVYGPCKNKETGFLGRISRPLWPLWSKMVCGRRFQYGEVQK</sequence>
<dbReference type="InterPro" id="IPR036691">
    <property type="entry name" value="Endo/exonu/phosph_ase_sf"/>
</dbReference>
<reference evidence="3" key="2">
    <citation type="submission" date="2019-10" db="EMBL/GenBank/DDBJ databases">
        <title>A de novo genome assembly of a pear dwarfing rootstock.</title>
        <authorList>
            <person name="Wang F."/>
            <person name="Wang J."/>
            <person name="Li S."/>
            <person name="Zhang Y."/>
            <person name="Fang M."/>
            <person name="Ma L."/>
            <person name="Zhao Y."/>
            <person name="Jiang S."/>
        </authorList>
    </citation>
    <scope>NUCLEOTIDE SEQUENCE [LARGE SCALE GENOMIC DNA]</scope>
</reference>
<dbReference type="Gene3D" id="3.60.10.10">
    <property type="entry name" value="Endonuclease/exonuclease/phosphatase"/>
    <property type="match status" value="1"/>
</dbReference>
<gene>
    <name evidence="2" type="ORF">D8674_026624</name>
    <name evidence="1" type="ORF">D8674_038009</name>
</gene>
<dbReference type="InterPro" id="IPR020847">
    <property type="entry name" value="AP_endonuclease_F1_BS"/>
</dbReference>
<dbReference type="Proteomes" id="UP000327157">
    <property type="component" value="Chromosome 5"/>
</dbReference>
<proteinExistence type="predicted"/>
<reference evidence="2 3" key="1">
    <citation type="submission" date="2019-09" db="EMBL/GenBank/DDBJ databases">
        <authorList>
            <person name="Ou C."/>
        </authorList>
    </citation>
    <scope>NUCLEOTIDE SEQUENCE [LARGE SCALE GENOMIC DNA]</scope>
    <source>
        <strain evidence="2">S2</strain>
        <tissue evidence="2">Leaf</tissue>
    </source>
</reference>
<accession>A0A5N5IEF8</accession>
<protein>
    <submittedName>
        <fullName evidence="2">Uncharacterized protein</fullName>
    </submittedName>
</protein>
<reference evidence="2 3" key="3">
    <citation type="submission" date="2019-11" db="EMBL/GenBank/DDBJ databases">
        <title>A de novo genome assembly of a pear dwarfing rootstock.</title>
        <authorList>
            <person name="Wang F."/>
            <person name="Wang J."/>
            <person name="Li S."/>
            <person name="Zhang Y."/>
            <person name="Fang M."/>
            <person name="Ma L."/>
            <person name="Zhao Y."/>
            <person name="Jiang S."/>
        </authorList>
    </citation>
    <scope>NUCLEOTIDE SEQUENCE [LARGE SCALE GENOMIC DNA]</scope>
    <source>
        <strain evidence="2">S2</strain>
        <tissue evidence="2">Leaf</tissue>
    </source>
</reference>
<dbReference type="EMBL" id="SMOL01000597">
    <property type="protein sequence ID" value="KAB2604689.1"/>
    <property type="molecule type" value="Genomic_DNA"/>
</dbReference>
<organism evidence="2 3">
    <name type="scientific">Pyrus ussuriensis x Pyrus communis</name>
    <dbReference type="NCBI Taxonomy" id="2448454"/>
    <lineage>
        <taxon>Eukaryota</taxon>
        <taxon>Viridiplantae</taxon>
        <taxon>Streptophyta</taxon>
        <taxon>Embryophyta</taxon>
        <taxon>Tracheophyta</taxon>
        <taxon>Spermatophyta</taxon>
        <taxon>Magnoliopsida</taxon>
        <taxon>eudicotyledons</taxon>
        <taxon>Gunneridae</taxon>
        <taxon>Pentapetalae</taxon>
        <taxon>rosids</taxon>
        <taxon>fabids</taxon>
        <taxon>Rosales</taxon>
        <taxon>Rosaceae</taxon>
        <taxon>Amygdaloideae</taxon>
        <taxon>Maleae</taxon>
        <taxon>Pyrus</taxon>
    </lineage>
</organism>
<dbReference type="SUPFAM" id="SSF56219">
    <property type="entry name" value="DNase I-like"/>
    <property type="match status" value="1"/>
</dbReference>
<comment type="caution">
    <text evidence="2">The sequence shown here is derived from an EMBL/GenBank/DDBJ whole genome shotgun (WGS) entry which is preliminary data.</text>
</comment>
<evidence type="ECO:0000313" key="1">
    <source>
        <dbReference type="EMBL" id="KAB2604689.1"/>
    </source>
</evidence>
<dbReference type="GO" id="GO:0006281">
    <property type="term" value="P:DNA repair"/>
    <property type="evidence" value="ECO:0007669"/>
    <property type="project" value="InterPro"/>
</dbReference>
<dbReference type="EMBL" id="SMOL01000004">
    <property type="protein sequence ID" value="KAB2636090.1"/>
    <property type="molecule type" value="Genomic_DNA"/>
</dbReference>
<evidence type="ECO:0000313" key="2">
    <source>
        <dbReference type="EMBL" id="KAB2636090.1"/>
    </source>
</evidence>
<dbReference type="AlphaFoldDB" id="A0A5N5IEF8"/>
<name>A0A5N5IEF8_9ROSA</name>
<dbReference type="OrthoDB" id="1718935at2759"/>
<keyword evidence="3" id="KW-1185">Reference proteome</keyword>
<dbReference type="GO" id="GO:0004519">
    <property type="term" value="F:endonuclease activity"/>
    <property type="evidence" value="ECO:0007669"/>
    <property type="project" value="InterPro"/>
</dbReference>
<dbReference type="PROSITE" id="PS00726">
    <property type="entry name" value="AP_NUCLEASE_F1_1"/>
    <property type="match status" value="1"/>
</dbReference>
<evidence type="ECO:0000313" key="3">
    <source>
        <dbReference type="Proteomes" id="UP000327157"/>
    </source>
</evidence>